<dbReference type="RefSeq" id="WP_085327450.1">
    <property type="nucleotide sequence ID" value="NZ_NCXP01000051.1"/>
</dbReference>
<keyword evidence="1" id="KW-0812">Transmembrane</keyword>
<reference evidence="2 3" key="1">
    <citation type="submission" date="2017-04" db="EMBL/GenBank/DDBJ databases">
        <title>The new phylogeny of genus Mycobacterium.</title>
        <authorList>
            <person name="Tortoli E."/>
            <person name="Trovato A."/>
            <person name="Cirillo D.M."/>
        </authorList>
    </citation>
    <scope>NUCLEOTIDE SEQUENCE [LARGE SCALE GENOMIC DNA]</scope>
    <source>
        <strain evidence="2 3">TBL 1200985</strain>
    </source>
</reference>
<accession>A0A1X2LP46</accession>
<feature type="transmembrane region" description="Helical" evidence="1">
    <location>
        <begin position="358"/>
        <end position="377"/>
    </location>
</feature>
<dbReference type="OrthoDB" id="3790899at2"/>
<sequence>MNPAPRSPLRPPLLLVAVAIFSIIAGAVMGFYGAVTTGVSTDEPVHVERLRGYFKDGLYVLDEERKDHLHEMPRQAYVYAPVTMLALHGLTVAVGAEKPGSVSTDARAFHARHVGVVLIGLVGVAAAGALGAVVMRDRRWGLVAAGGLSALPMWTGSTMFNVKDTPVATGNTLMVLGLAMLIMSDPQKALTRWFAPALLAAGTFVMVGTRPGMWPAVLASTFAALAVLAIGRKLSRRIATSLGIAFAVAVAGLLAIDHRVFGRPVQLLINSIEATASYGQFEYESRRGRGLIPFLTIVEVPILMLLLATVGVITATATVVASLRKDPPLAAGLVAVEAQALTFPLVVITFGLDAGLRQLLFAAPAAAVLATFGLRWLYSRWEHPGQTAWSAIGALAIALPLVTQVTTFPYQYSNRNILADLLGAPENNDYWQTSVPELLDKAPTDHPYTCETGPGKYAIYPNHRCLFWWGWWSLRPEWREHGLANPPAVPPHTEFYAVARGYVPPNCQRVKEVTRWRNFRNVVMSRLLLCTTVPD</sequence>
<keyword evidence="3" id="KW-1185">Reference proteome</keyword>
<feature type="transmembrane region" description="Helical" evidence="1">
    <location>
        <begin position="291"/>
        <end position="317"/>
    </location>
</feature>
<feature type="transmembrane region" description="Helical" evidence="1">
    <location>
        <begin position="116"/>
        <end position="135"/>
    </location>
</feature>
<name>A0A1X2LP46_9MYCO</name>
<comment type="caution">
    <text evidence="2">The sequence shown here is derived from an EMBL/GenBank/DDBJ whole genome shotgun (WGS) entry which is preliminary data.</text>
</comment>
<feature type="transmembrane region" description="Helical" evidence="1">
    <location>
        <begin position="329"/>
        <end position="352"/>
    </location>
</feature>
<feature type="transmembrane region" description="Helical" evidence="1">
    <location>
        <begin position="142"/>
        <end position="160"/>
    </location>
</feature>
<dbReference type="EMBL" id="NCXP01000051">
    <property type="protein sequence ID" value="OSC36776.1"/>
    <property type="molecule type" value="Genomic_DNA"/>
</dbReference>
<evidence type="ECO:0000313" key="3">
    <source>
        <dbReference type="Proteomes" id="UP000193247"/>
    </source>
</evidence>
<feature type="transmembrane region" description="Helical" evidence="1">
    <location>
        <begin position="389"/>
        <end position="410"/>
    </location>
</feature>
<evidence type="ECO:0000313" key="2">
    <source>
        <dbReference type="EMBL" id="OSC36776.1"/>
    </source>
</evidence>
<feature type="transmembrane region" description="Helical" evidence="1">
    <location>
        <begin position="190"/>
        <end position="207"/>
    </location>
</feature>
<dbReference type="STRING" id="1430326.B8W66_22375"/>
<gene>
    <name evidence="2" type="ORF">B8W66_22375</name>
</gene>
<organism evidence="2 3">
    <name type="scientific">Mycobacterium decipiens</name>
    <dbReference type="NCBI Taxonomy" id="1430326"/>
    <lineage>
        <taxon>Bacteria</taxon>
        <taxon>Bacillati</taxon>
        <taxon>Actinomycetota</taxon>
        <taxon>Actinomycetes</taxon>
        <taxon>Mycobacteriales</taxon>
        <taxon>Mycobacteriaceae</taxon>
        <taxon>Mycobacterium</taxon>
    </lineage>
</organism>
<protein>
    <recommendedName>
        <fullName evidence="4">Glycosyltransferase RgtA/B/C/D-like domain-containing protein</fullName>
    </recommendedName>
</protein>
<feature type="transmembrane region" description="Helical" evidence="1">
    <location>
        <begin position="166"/>
        <end position="183"/>
    </location>
</feature>
<feature type="transmembrane region" description="Helical" evidence="1">
    <location>
        <begin position="12"/>
        <end position="35"/>
    </location>
</feature>
<evidence type="ECO:0008006" key="4">
    <source>
        <dbReference type="Google" id="ProtNLM"/>
    </source>
</evidence>
<feature type="transmembrane region" description="Helical" evidence="1">
    <location>
        <begin position="76"/>
        <end position="96"/>
    </location>
</feature>
<dbReference type="Proteomes" id="UP000193247">
    <property type="component" value="Unassembled WGS sequence"/>
</dbReference>
<proteinExistence type="predicted"/>
<feature type="transmembrane region" description="Helical" evidence="1">
    <location>
        <begin position="238"/>
        <end position="256"/>
    </location>
</feature>
<evidence type="ECO:0000256" key="1">
    <source>
        <dbReference type="SAM" id="Phobius"/>
    </source>
</evidence>
<feature type="transmembrane region" description="Helical" evidence="1">
    <location>
        <begin position="213"/>
        <end position="231"/>
    </location>
</feature>
<dbReference type="AlphaFoldDB" id="A0A1X2LP46"/>
<keyword evidence="1" id="KW-0472">Membrane</keyword>
<keyword evidence="1" id="KW-1133">Transmembrane helix</keyword>